<dbReference type="SUPFAM" id="SSF56935">
    <property type="entry name" value="Porins"/>
    <property type="match status" value="1"/>
</dbReference>
<comment type="caution">
    <text evidence="3">The sequence shown here is derived from an EMBL/GenBank/DDBJ whole genome shotgun (WGS) entry which is preliminary data.</text>
</comment>
<dbReference type="Proteomes" id="UP001595616">
    <property type="component" value="Unassembled WGS sequence"/>
</dbReference>
<dbReference type="InterPro" id="IPR012910">
    <property type="entry name" value="Plug_dom"/>
</dbReference>
<dbReference type="RefSeq" id="WP_379837103.1">
    <property type="nucleotide sequence ID" value="NZ_JBHRYQ010000001.1"/>
</dbReference>
<evidence type="ECO:0000259" key="2">
    <source>
        <dbReference type="Pfam" id="PF07715"/>
    </source>
</evidence>
<evidence type="ECO:0000256" key="1">
    <source>
        <dbReference type="ARBA" id="ARBA00022729"/>
    </source>
</evidence>
<dbReference type="EMBL" id="JBHRYQ010000001">
    <property type="protein sequence ID" value="MFC3810732.1"/>
    <property type="molecule type" value="Genomic_DNA"/>
</dbReference>
<dbReference type="PANTHER" id="PTHR30069:SF29">
    <property type="entry name" value="HEMOGLOBIN AND HEMOGLOBIN-HAPTOGLOBIN-BINDING PROTEIN 1-RELATED"/>
    <property type="match status" value="1"/>
</dbReference>
<reference evidence="4" key="1">
    <citation type="journal article" date="2019" name="Int. J. Syst. Evol. Microbiol.">
        <title>The Global Catalogue of Microorganisms (GCM) 10K type strain sequencing project: providing services to taxonomists for standard genome sequencing and annotation.</title>
        <authorList>
            <consortium name="The Broad Institute Genomics Platform"/>
            <consortium name="The Broad Institute Genome Sequencing Center for Infectious Disease"/>
            <person name="Wu L."/>
            <person name="Ma J."/>
        </authorList>
    </citation>
    <scope>NUCLEOTIDE SEQUENCE [LARGE SCALE GENOMIC DNA]</scope>
    <source>
        <strain evidence="4">CECT 7956</strain>
    </source>
</reference>
<dbReference type="PANTHER" id="PTHR30069">
    <property type="entry name" value="TONB-DEPENDENT OUTER MEMBRANE RECEPTOR"/>
    <property type="match status" value="1"/>
</dbReference>
<dbReference type="Pfam" id="PF13715">
    <property type="entry name" value="CarbopepD_reg_2"/>
    <property type="match status" value="1"/>
</dbReference>
<sequence>MKFTIHRLIFTTTLFLVSLFAFSQGITIKGKITDAVLKEGLPACNVYINNSTIGTGADLDGNFIMTVTSFKEFDLVFSYIGYESFIKRIIAKDGDEILLDVALKPLDFQLSEIEVKSKRDKKWEKQLKKFSKQFFGYSYFADKCEIVNAWVLDFEEEKNTFKAIANQPLQIKNNTLGYNLEVNLQDFLVENDAYKIKGTFRFSEQEPPTKEQLEEWLKRRAEAYKRSYVSLFKSILDGKLDETGYQLYAEKPGQNINEFRSDNFDVELGKSVIPYVAKDMVKLTTDPNLKRIMIAGNLEIHNQNAQTELKTYADTPYAVSWLTAAKGMVQVDLQGVPTNSQDILVSGDMDYLKVAGMLPIDYDPKSNANDAYFLKFEKPAMVEKVVLHTDRSAYYGGDNIWYKTYVNYNFRNYADSSSKILHVMLVDQNKSVIKSQKLEISNGFAYGNMVLPEDLVPGNYYLKAYTNYMQNFDPKFSFEQLIPVLGHKEHFAASQSSVEEEHEMEKTVQVNITKSDSLGGKISALAFSFKNQAGVPVMSNFSVSITNPTYDPQLSTEPKMEDLYKIPSPESLGISKKTFGMEKGINVEGIYLDKKRTPFKGSFNVFVNGFQNFVEGVSDESGNFKLENLMFYGESVLWLQPSSKKQKDNIFIVKNDQNKPEIKLLTNSIEINKTKLDTLVFQKIKDLSKNTKDSTFKKENLKKMLYGRPDYTVANKELNANNGLTGIVNSILKKVPSMQYSQGDFIIRGGATSAFNSNAALILVDGIPGASWSSLNPNAIEKIEVVAGVNNMYGDLSRNGIVSFFTKDEISSDGIPDIEGSTKVLVDGLVNPLPFESPKIQMTQPENKPTLYWNAEVLTDQKGTARVMYRSDFPKQKIKVTVNGITQNNVPFSKTFYLE</sequence>
<name>A0ABV7YWP8_9BACT</name>
<dbReference type="Gene3D" id="2.170.130.10">
    <property type="entry name" value="TonB-dependent receptor, plug domain"/>
    <property type="match status" value="1"/>
</dbReference>
<gene>
    <name evidence="3" type="ORF">ACFOOI_08705</name>
</gene>
<accession>A0ABV7YWP8</accession>
<evidence type="ECO:0000313" key="3">
    <source>
        <dbReference type="EMBL" id="MFC3810732.1"/>
    </source>
</evidence>
<organism evidence="3 4">
    <name type="scientific">Lacihabitans lacunae</name>
    <dbReference type="NCBI Taxonomy" id="1028214"/>
    <lineage>
        <taxon>Bacteria</taxon>
        <taxon>Pseudomonadati</taxon>
        <taxon>Bacteroidota</taxon>
        <taxon>Cytophagia</taxon>
        <taxon>Cytophagales</taxon>
        <taxon>Leadbetterellaceae</taxon>
        <taxon>Lacihabitans</taxon>
    </lineage>
</organism>
<dbReference type="Pfam" id="PF07715">
    <property type="entry name" value="Plug"/>
    <property type="match status" value="1"/>
</dbReference>
<dbReference type="InterPro" id="IPR037066">
    <property type="entry name" value="Plug_dom_sf"/>
</dbReference>
<keyword evidence="1" id="KW-0732">Signal</keyword>
<dbReference type="InterPro" id="IPR008969">
    <property type="entry name" value="CarboxyPept-like_regulatory"/>
</dbReference>
<keyword evidence="4" id="KW-1185">Reference proteome</keyword>
<dbReference type="SUPFAM" id="SSF49464">
    <property type="entry name" value="Carboxypeptidase regulatory domain-like"/>
    <property type="match status" value="1"/>
</dbReference>
<dbReference type="Gene3D" id="2.60.40.1930">
    <property type="match status" value="1"/>
</dbReference>
<proteinExistence type="predicted"/>
<evidence type="ECO:0000313" key="4">
    <source>
        <dbReference type="Proteomes" id="UP001595616"/>
    </source>
</evidence>
<protein>
    <submittedName>
        <fullName evidence="3">Carboxypeptidase-like regulatory domain-containing protein</fullName>
    </submittedName>
</protein>
<feature type="domain" description="TonB-dependent receptor plug" evidence="2">
    <location>
        <begin position="728"/>
        <end position="800"/>
    </location>
</feature>
<dbReference type="InterPro" id="IPR039426">
    <property type="entry name" value="TonB-dep_rcpt-like"/>
</dbReference>
<dbReference type="Gene3D" id="2.60.40.1120">
    <property type="entry name" value="Carboxypeptidase-like, regulatory domain"/>
    <property type="match status" value="1"/>
</dbReference>